<dbReference type="InterPro" id="IPR013128">
    <property type="entry name" value="Peptidase_C1A"/>
</dbReference>
<comment type="similarity">
    <text evidence="1">Belongs to the peptidase C1 family.</text>
</comment>
<feature type="non-terminal residue" evidence="2">
    <location>
        <position position="1"/>
    </location>
</feature>
<sequence>EERDYITLGFTEDLASLDGTIVNSYYSIILIQYNTRSEVLNKQGYDWYYNLEAFSTFLTVNNSKRFGKLLKVNFTCGSCWAFSATGSLEGQHFKKTGNLVSLSEQNLVDCSTEFGNAGCIGGWVPYAFNYIKANGGIDTNASYPYKANNGTCKFKKGNSIGANITGEYFIFHILVRLAYL</sequence>
<dbReference type="AlphaFoldDB" id="A0A6S7LTX4"/>
<dbReference type="SUPFAM" id="SSF54001">
    <property type="entry name" value="Cysteine proteinases"/>
    <property type="match status" value="1"/>
</dbReference>
<dbReference type="Pfam" id="PF00112">
    <property type="entry name" value="Peptidase_C1"/>
    <property type="match status" value="1"/>
</dbReference>
<feature type="non-terminal residue" evidence="2">
    <location>
        <position position="180"/>
    </location>
</feature>
<dbReference type="GO" id="GO:0008234">
    <property type="term" value="F:cysteine-type peptidase activity"/>
    <property type="evidence" value="ECO:0007669"/>
    <property type="project" value="InterPro"/>
</dbReference>
<proteinExistence type="inferred from homology"/>
<accession>A0A6S7LTX4</accession>
<organism evidence="2 3">
    <name type="scientific">Paramuricea clavata</name>
    <name type="common">Red gorgonian</name>
    <name type="synonym">Violescent sea-whip</name>
    <dbReference type="NCBI Taxonomy" id="317549"/>
    <lineage>
        <taxon>Eukaryota</taxon>
        <taxon>Metazoa</taxon>
        <taxon>Cnidaria</taxon>
        <taxon>Anthozoa</taxon>
        <taxon>Octocorallia</taxon>
        <taxon>Malacalcyonacea</taxon>
        <taxon>Plexauridae</taxon>
        <taxon>Paramuricea</taxon>
    </lineage>
</organism>
<dbReference type="GO" id="GO:0006508">
    <property type="term" value="P:proteolysis"/>
    <property type="evidence" value="ECO:0007669"/>
    <property type="project" value="InterPro"/>
</dbReference>
<dbReference type="EMBL" id="CACRXK020033273">
    <property type="protein sequence ID" value="CAB4043823.1"/>
    <property type="molecule type" value="Genomic_DNA"/>
</dbReference>
<evidence type="ECO:0000256" key="1">
    <source>
        <dbReference type="ARBA" id="ARBA00008455"/>
    </source>
</evidence>
<evidence type="ECO:0000313" key="3">
    <source>
        <dbReference type="Proteomes" id="UP001152795"/>
    </source>
</evidence>
<dbReference type="PANTHER" id="PTHR12411">
    <property type="entry name" value="CYSTEINE PROTEASE FAMILY C1-RELATED"/>
    <property type="match status" value="1"/>
</dbReference>
<keyword evidence="3" id="KW-1185">Reference proteome</keyword>
<dbReference type="CDD" id="cd02248">
    <property type="entry name" value="Peptidase_C1A"/>
    <property type="match status" value="1"/>
</dbReference>
<evidence type="ECO:0000313" key="2">
    <source>
        <dbReference type="EMBL" id="CAB4043823.1"/>
    </source>
</evidence>
<protein>
    <submittedName>
        <fullName evidence="2">Cathepsin L1-like</fullName>
    </submittedName>
</protein>
<dbReference type="Gene3D" id="3.90.70.10">
    <property type="entry name" value="Cysteine proteinases"/>
    <property type="match status" value="1"/>
</dbReference>
<comment type="caution">
    <text evidence="2">The sequence shown here is derived from an EMBL/GenBank/DDBJ whole genome shotgun (WGS) entry which is preliminary data.</text>
</comment>
<dbReference type="Proteomes" id="UP001152795">
    <property type="component" value="Unassembled WGS sequence"/>
</dbReference>
<gene>
    <name evidence="2" type="ORF">PACLA_8A008380</name>
</gene>
<name>A0A6S7LTX4_PARCT</name>
<dbReference type="OrthoDB" id="7457449at2759"/>
<dbReference type="InterPro" id="IPR038765">
    <property type="entry name" value="Papain-like_cys_pep_sf"/>
</dbReference>
<dbReference type="InterPro" id="IPR000668">
    <property type="entry name" value="Peptidase_C1A_C"/>
</dbReference>
<dbReference type="InterPro" id="IPR039417">
    <property type="entry name" value="Peptidase_C1A_papain-like"/>
</dbReference>
<reference evidence="2" key="1">
    <citation type="submission" date="2020-04" db="EMBL/GenBank/DDBJ databases">
        <authorList>
            <person name="Alioto T."/>
            <person name="Alioto T."/>
            <person name="Gomez Garrido J."/>
        </authorList>
    </citation>
    <scope>NUCLEOTIDE SEQUENCE</scope>
    <source>
        <strain evidence="2">A484AB</strain>
    </source>
</reference>
<dbReference type="SMART" id="SM00645">
    <property type="entry name" value="Pept_C1"/>
    <property type="match status" value="1"/>
</dbReference>